<dbReference type="PROSITE" id="PS51192">
    <property type="entry name" value="HELICASE_ATP_BIND_1"/>
    <property type="match status" value="1"/>
</dbReference>
<dbReference type="GO" id="GO:0003676">
    <property type="term" value="F:nucleic acid binding"/>
    <property type="evidence" value="ECO:0007669"/>
    <property type="project" value="InterPro"/>
</dbReference>
<dbReference type="InterPro" id="IPR011545">
    <property type="entry name" value="DEAD/DEAH_box_helicase_dom"/>
</dbReference>
<keyword evidence="2" id="KW-0067">ATP-binding</keyword>
<dbReference type="STRING" id="868595.Desca_0632"/>
<evidence type="ECO:0000259" key="5">
    <source>
        <dbReference type="PROSITE" id="PS51194"/>
    </source>
</evidence>
<accession>F6B875</accession>
<feature type="coiled-coil region" evidence="3">
    <location>
        <begin position="707"/>
        <end position="737"/>
    </location>
</feature>
<dbReference type="eggNOG" id="COG1205">
    <property type="taxonomic scope" value="Bacteria"/>
</dbReference>
<evidence type="ECO:0000256" key="1">
    <source>
        <dbReference type="ARBA" id="ARBA00022741"/>
    </source>
</evidence>
<dbReference type="Proteomes" id="UP000009226">
    <property type="component" value="Chromosome"/>
</dbReference>
<dbReference type="KEGG" id="dca:Desca_0632"/>
<dbReference type="PANTHER" id="PTHR47957">
    <property type="entry name" value="ATP-DEPENDENT HELICASE HRQ1"/>
    <property type="match status" value="1"/>
</dbReference>
<dbReference type="EMBL" id="CP002736">
    <property type="protein sequence ID" value="AEF93520.1"/>
    <property type="molecule type" value="Genomic_DNA"/>
</dbReference>
<dbReference type="SUPFAM" id="SSF52540">
    <property type="entry name" value="P-loop containing nucleoside triphosphate hydrolases"/>
    <property type="match status" value="2"/>
</dbReference>
<dbReference type="Gene3D" id="3.40.50.300">
    <property type="entry name" value="P-loop containing nucleotide triphosphate hydrolases"/>
    <property type="match status" value="2"/>
</dbReference>
<evidence type="ECO:0000259" key="4">
    <source>
        <dbReference type="PROSITE" id="PS51192"/>
    </source>
</evidence>
<dbReference type="InterPro" id="IPR027417">
    <property type="entry name" value="P-loop_NTPase"/>
</dbReference>
<feature type="domain" description="Helicase C-terminal" evidence="5">
    <location>
        <begin position="1043"/>
        <end position="1195"/>
    </location>
</feature>
<keyword evidence="6" id="KW-0347">Helicase</keyword>
<organism evidence="6 7">
    <name type="scientific">Desulfotomaculum nigrificans (strain DSM 14880 / VKM B-2319 / CO-1-SRB)</name>
    <name type="common">Desulfotomaculum carboxydivorans</name>
    <dbReference type="NCBI Taxonomy" id="868595"/>
    <lineage>
        <taxon>Bacteria</taxon>
        <taxon>Bacillati</taxon>
        <taxon>Bacillota</taxon>
        <taxon>Clostridia</taxon>
        <taxon>Eubacteriales</taxon>
        <taxon>Desulfotomaculaceae</taxon>
        <taxon>Desulfotomaculum</taxon>
    </lineage>
</organism>
<sequence>MSQIDALKLSEALKKRLVDFSLEQFAVRDPKLAKICQTIWSSGPKDGGLISDIWVEGAFPAKSSGVTLNDLVHTNQFNSQLADLLNQPSEDGHRFPGHWELRTHQLEAIRAAQTSGPNNERPAVVVTAGTGAGKTEAFLLPILNELFNTPANPGEGVRCILLYPMNALVNDQVDRIYRWIRGQNRVTLFHFTSETPEDKKTADKLGTPVYDECRVRTRQQARGLETLNGQTVNPADRLPVPDILVTNYSMLEYMLCRPQDAVFFGRGLKAIVLDEAHLYTGTLAAEITLLLRRLLLKCGLTSNDILQMATSATLGTGSEDELRIFAGQIFSKDKNHVYVVQGQPEEVALRTKYSPSVKPTPEQIAKDFATINSTIELDEQGVSFLRQDADYCQKLKAGLISLAGEQVMIYFNENHPAKLLYHSLAHAPIVHELADILWHQKRLTLPHLAEMLWNRVDEEALLATVRLLQITASARLTVHDYPLIPHRLHVLVRATEGLSVCLNRDCSGPASRQLKPLGVVMSGMVEKCPYCESLALPLYRCSCCNEWMLAADIEQDCLSYPPGGQSSAMKYLTTKIEALGNQSHVFSINDSRTGQVALPGGPGLQLKIIDVCPNCRESVSETELFVGRDNLYLSITAETLLAEVPPYPAPHNDQLPARGRRVLAFSDSRQDAARLGPLLTCQHELQMARSAIMRMVHRDVFSDERVIARNKRKLAELEEELRDETLSEAEMTDLENERLQLLQKLNAASVGGSVKGWEDKLIKEQIVSEFMHVESAVNHSPGQYLEAWQENWRNMARKMHYYLAQELASPPTREISLETLGLVEVTYPGLDTLMPDEEFLALLPVEKEREALRECWVDLVAFLLDTLRGEGVISWDKDGRRNKRYARKLYYNKICVESKGGGWLTNFVGRQPVNWEELSPEEYRKKLSRRNRFTLEVLRTAGLTEMEARKFTPLLLSTIFRQLSNIIAEQECFTGTKEATRIMWLKRPSVHYHSKKTAGDNAFQIIFSELGLRKPKQLYRCRVTGRIWPRSVLGCAPETGCIGTLEPISYVEADQDPRWGRTRREYAEGKLFSLGLWAEEHSAQLSPSENRRLQDLFRQGMRNLLSATTTLELGIDIGSLVAVLMGNVPPGKANYLQRAGRAGRRTDGSSVVVTFCRQRPYDREVFYRLGDYLGKTPRKPIIFLDRIRVVRRHFNSFLLGFFFSKIYHPQTRVGAMNAYGKMGHFCAVPAPHRWNSKAIKPHLEDPLPVEVNPSRLTWTKKNTVECLRDEFEGFLHWVKKDGKGVLSEAVDVLFRHTGLDKEMYHWDTLIETTLQQFHLSTKDWLDEYRRLVTSWELAEKPAQANAIYYQLMHMYNTTVIEALADRQFLPRYGFPIGVQKLRVIIPSEDYYSKKEEDQFRLERAGLLALREYVPGSQLLVGGRIVTSRGLLKHWSGENFDNAIGFRGQFARCRNNHFYYWTTERPAVCPLCGDEADPGTVRNLLFPRYGFTSAEWDPPYYGTDIERVGQAEVQTITFSQTANDDRLVERDFAGISGLVAQYKEDAELLVFNEGDYQQGFAICLKCGYAESEPEIPGEGKINLPDGFTKHAPIDEEKDWKNCWKSDEAPVMRKMVLAARETTDALYLDFSGCRVRMDEEGKTATTVGYALQQAACRLLEIDTREIGVLTLNVGTDRAHWAVVLYDNVPGGAGHTRELLAMGRQWMEYTLEKVLIINEEHDRQCKRACLDCLLTFDAQMAMASGKLERQWAVYYLQRLLRG</sequence>
<dbReference type="SMART" id="SM00490">
    <property type="entry name" value="HELICc"/>
    <property type="match status" value="1"/>
</dbReference>
<dbReference type="Pfam" id="PF00271">
    <property type="entry name" value="Helicase_C"/>
    <property type="match status" value="1"/>
</dbReference>
<evidence type="ECO:0000313" key="6">
    <source>
        <dbReference type="EMBL" id="AEF93520.1"/>
    </source>
</evidence>
<protein>
    <submittedName>
        <fullName evidence="6">DEAD/DEAH box helicase domain protein</fullName>
    </submittedName>
</protein>
<dbReference type="eggNOG" id="COG1201">
    <property type="taxonomic scope" value="Bacteria"/>
</dbReference>
<dbReference type="PANTHER" id="PTHR47957:SF3">
    <property type="entry name" value="ATP-DEPENDENT HELICASE HRQ1"/>
    <property type="match status" value="1"/>
</dbReference>
<evidence type="ECO:0000313" key="7">
    <source>
        <dbReference type="Proteomes" id="UP000009226"/>
    </source>
</evidence>
<dbReference type="PROSITE" id="PS51194">
    <property type="entry name" value="HELICASE_CTER"/>
    <property type="match status" value="1"/>
</dbReference>
<keyword evidence="1" id="KW-0547">Nucleotide-binding</keyword>
<name>F6B875_DESCC</name>
<keyword evidence="6" id="KW-0378">Hydrolase</keyword>
<proteinExistence type="predicted"/>
<dbReference type="GO" id="GO:0043138">
    <property type="term" value="F:3'-5' DNA helicase activity"/>
    <property type="evidence" value="ECO:0007669"/>
    <property type="project" value="TreeGrafter"/>
</dbReference>
<dbReference type="InterPro" id="IPR014001">
    <property type="entry name" value="Helicase_ATP-bd"/>
</dbReference>
<evidence type="ECO:0000256" key="2">
    <source>
        <dbReference type="ARBA" id="ARBA00022840"/>
    </source>
</evidence>
<dbReference type="Pfam" id="PF09369">
    <property type="entry name" value="MZB"/>
    <property type="match status" value="1"/>
</dbReference>
<dbReference type="GO" id="GO:0006289">
    <property type="term" value="P:nucleotide-excision repair"/>
    <property type="evidence" value="ECO:0007669"/>
    <property type="project" value="TreeGrafter"/>
</dbReference>
<dbReference type="Pfam" id="PF00270">
    <property type="entry name" value="DEAD"/>
    <property type="match status" value="1"/>
</dbReference>
<gene>
    <name evidence="6" type="ordered locus">Desca_0632</name>
</gene>
<dbReference type="InterPro" id="IPR001650">
    <property type="entry name" value="Helicase_C-like"/>
</dbReference>
<dbReference type="RefSeq" id="WP_013809747.1">
    <property type="nucleotide sequence ID" value="NC_015565.1"/>
</dbReference>
<dbReference type="SMART" id="SM00487">
    <property type="entry name" value="DEXDc"/>
    <property type="match status" value="1"/>
</dbReference>
<dbReference type="HOGENOM" id="CLU_001338_2_0_9"/>
<evidence type="ECO:0000256" key="3">
    <source>
        <dbReference type="SAM" id="Coils"/>
    </source>
</evidence>
<dbReference type="InterPro" id="IPR018973">
    <property type="entry name" value="MZB"/>
</dbReference>
<keyword evidence="3" id="KW-0175">Coiled coil</keyword>
<dbReference type="GO" id="GO:0005524">
    <property type="term" value="F:ATP binding"/>
    <property type="evidence" value="ECO:0007669"/>
    <property type="project" value="UniProtKB-KW"/>
</dbReference>
<dbReference type="GO" id="GO:0036297">
    <property type="term" value="P:interstrand cross-link repair"/>
    <property type="evidence" value="ECO:0007669"/>
    <property type="project" value="TreeGrafter"/>
</dbReference>
<reference evidence="6" key="1">
    <citation type="submission" date="2011-05" db="EMBL/GenBank/DDBJ databases">
        <title>Complete sequence of Desulfotomaculum carboxydivorans CO-1-SRB.</title>
        <authorList>
            <consortium name="US DOE Joint Genome Institute"/>
            <person name="Lucas S."/>
            <person name="Han J."/>
            <person name="Lapidus A."/>
            <person name="Cheng J.-F."/>
            <person name="Goodwin L."/>
            <person name="Pitluck S."/>
            <person name="Peters L."/>
            <person name="Mikhailova N."/>
            <person name="Lu M."/>
            <person name="Han C."/>
            <person name="Tapia R."/>
            <person name="Land M."/>
            <person name="Hauser L."/>
            <person name="Kyrpides N."/>
            <person name="Ivanova N."/>
            <person name="Pagani I."/>
            <person name="Stams A."/>
            <person name="Plugge C."/>
            <person name="Muyzer G."/>
            <person name="Kuever J."/>
            <person name="Parshina S."/>
            <person name="Ivanova A."/>
            <person name="Nazina T."/>
            <person name="Woyke T."/>
        </authorList>
    </citation>
    <scope>NUCLEOTIDE SEQUENCE [LARGE SCALE GENOMIC DNA]</scope>
    <source>
        <strain evidence="6">CO-1-SRB</strain>
    </source>
</reference>
<keyword evidence="7" id="KW-1185">Reference proteome</keyword>
<feature type="domain" description="Helicase ATP-binding" evidence="4">
    <location>
        <begin position="115"/>
        <end position="332"/>
    </location>
</feature>